<organism evidence="2 3">
    <name type="scientific">Folsomia candida</name>
    <name type="common">Springtail</name>
    <dbReference type="NCBI Taxonomy" id="158441"/>
    <lineage>
        <taxon>Eukaryota</taxon>
        <taxon>Metazoa</taxon>
        <taxon>Ecdysozoa</taxon>
        <taxon>Arthropoda</taxon>
        <taxon>Hexapoda</taxon>
        <taxon>Collembola</taxon>
        <taxon>Entomobryomorpha</taxon>
        <taxon>Isotomoidea</taxon>
        <taxon>Isotomidae</taxon>
        <taxon>Proisotominae</taxon>
        <taxon>Folsomia</taxon>
    </lineage>
</organism>
<feature type="transmembrane region" description="Helical" evidence="1">
    <location>
        <begin position="88"/>
        <end position="111"/>
    </location>
</feature>
<evidence type="ECO:0000256" key="1">
    <source>
        <dbReference type="SAM" id="Phobius"/>
    </source>
</evidence>
<dbReference type="Proteomes" id="UP000198287">
    <property type="component" value="Unassembled WGS sequence"/>
</dbReference>
<keyword evidence="3" id="KW-1185">Reference proteome</keyword>
<evidence type="ECO:0000313" key="2">
    <source>
        <dbReference type="EMBL" id="OXA53482.1"/>
    </source>
</evidence>
<keyword evidence="1" id="KW-0812">Transmembrane</keyword>
<name>A0A226E7A9_FOLCA</name>
<protein>
    <recommendedName>
        <fullName evidence="4">Gustatory receptor</fullName>
    </recommendedName>
</protein>
<feature type="transmembrane region" description="Helical" evidence="1">
    <location>
        <begin position="230"/>
        <end position="248"/>
    </location>
</feature>
<feature type="transmembrane region" description="Helical" evidence="1">
    <location>
        <begin position="53"/>
        <end position="76"/>
    </location>
</feature>
<dbReference type="AlphaFoldDB" id="A0A226E7A9"/>
<keyword evidence="1" id="KW-0472">Membrane</keyword>
<evidence type="ECO:0008006" key="4">
    <source>
        <dbReference type="Google" id="ProtNLM"/>
    </source>
</evidence>
<feature type="transmembrane region" description="Helical" evidence="1">
    <location>
        <begin position="322"/>
        <end position="345"/>
    </location>
</feature>
<evidence type="ECO:0000313" key="3">
    <source>
        <dbReference type="Proteomes" id="UP000198287"/>
    </source>
</evidence>
<proteinExistence type="predicted"/>
<sequence length="420" mass="48158">MSDSQNRFGILLLLQSLYLRCYPFRYKPPIELKPHPKDFTVTVIHVKRPIQTFLPIVTLGISAITSSLGLLCITRGKTFAEIAMDMKIWTWGAMTTMGVFGSISYTLWFVIRDEDTVRFGNEIILLEGQLEKFLPRKPLDKKSTRSNRLKERLDLTVLTFEFFIWSCFLFTPMAAMTSSLIGLDVVQVILEFLQTNGYLPTYKGFLPFMATYFVRILILCLTMYEAERIFFFSIVIFITWGKLIMSIITQLDKFFGENLSEINGGMRDHFQFYNRLVILLDLIEMQWKTTVTMSIVGGGVAVVSTTFVAVKFHEIYPWFLTAFYACGAAFLFWLGLICLGLIGMCDESCGGLLERFKMEGLLLRMKGRGMKLYLAEVKSLRRIRFLVGLGHLQFGVFSKSSKSDVMGYIVDETINILMTF</sequence>
<keyword evidence="1" id="KW-1133">Transmembrane helix</keyword>
<feature type="transmembrane region" description="Helical" evidence="1">
    <location>
        <begin position="162"/>
        <end position="193"/>
    </location>
</feature>
<reference evidence="2 3" key="1">
    <citation type="submission" date="2015-12" db="EMBL/GenBank/DDBJ databases">
        <title>The genome of Folsomia candida.</title>
        <authorList>
            <person name="Faddeeva A."/>
            <person name="Derks M.F."/>
            <person name="Anvar Y."/>
            <person name="Smit S."/>
            <person name="Van Straalen N."/>
            <person name="Roelofs D."/>
        </authorList>
    </citation>
    <scope>NUCLEOTIDE SEQUENCE [LARGE SCALE GENOMIC DNA]</scope>
    <source>
        <strain evidence="2 3">VU population</strain>
        <tissue evidence="2">Whole body</tissue>
    </source>
</reference>
<dbReference type="EMBL" id="LNIX01000005">
    <property type="protein sequence ID" value="OXA53482.1"/>
    <property type="molecule type" value="Genomic_DNA"/>
</dbReference>
<gene>
    <name evidence="2" type="ORF">Fcan01_10622</name>
</gene>
<feature type="transmembrane region" description="Helical" evidence="1">
    <location>
        <begin position="205"/>
        <end position="224"/>
    </location>
</feature>
<comment type="caution">
    <text evidence="2">The sequence shown here is derived from an EMBL/GenBank/DDBJ whole genome shotgun (WGS) entry which is preliminary data.</text>
</comment>
<accession>A0A226E7A9</accession>
<feature type="transmembrane region" description="Helical" evidence="1">
    <location>
        <begin position="291"/>
        <end position="310"/>
    </location>
</feature>